<proteinExistence type="predicted"/>
<sequence>MKTFALLTSLAATALAQNVFVNLPEGPNIAAGSDVIVQVTRPNSLTGSREIAVAIGIQPCYNGRCLPAESTLGTVLYNGPYTPQIHEWSGLPYENFTVTVPTDLAKGTAIVGVAHATLIGAANWAFLEVVNATATVV</sequence>
<gene>
    <name evidence="2" type="ORF">BJY01DRAFT_247331</name>
</gene>
<reference evidence="2 3" key="1">
    <citation type="submission" date="2024-07" db="EMBL/GenBank/DDBJ databases">
        <title>Section-level genome sequencing and comparative genomics of Aspergillus sections Usti and Cavernicolus.</title>
        <authorList>
            <consortium name="Lawrence Berkeley National Laboratory"/>
            <person name="Nybo J.L."/>
            <person name="Vesth T.C."/>
            <person name="Theobald S."/>
            <person name="Frisvad J.C."/>
            <person name="Larsen T.O."/>
            <person name="Kjaerboelling I."/>
            <person name="Rothschild-Mancinelli K."/>
            <person name="Lyhne E.K."/>
            <person name="Kogle M.E."/>
            <person name="Barry K."/>
            <person name="Clum A."/>
            <person name="Na H."/>
            <person name="Ledsgaard L."/>
            <person name="Lin J."/>
            <person name="Lipzen A."/>
            <person name="Kuo A."/>
            <person name="Riley R."/>
            <person name="Mondo S."/>
            <person name="Labutti K."/>
            <person name="Haridas S."/>
            <person name="Pangalinan J."/>
            <person name="Salamov A.A."/>
            <person name="Simmons B.A."/>
            <person name="Magnuson J.K."/>
            <person name="Chen J."/>
            <person name="Drula E."/>
            <person name="Henrissat B."/>
            <person name="Wiebenga A."/>
            <person name="Lubbers R.J."/>
            <person name="Gomes A.C."/>
            <person name="Makela M.R."/>
            <person name="Stajich J."/>
            <person name="Grigoriev I.V."/>
            <person name="Mortensen U.H."/>
            <person name="De Vries R.P."/>
            <person name="Baker S.E."/>
            <person name="Andersen M.R."/>
        </authorList>
    </citation>
    <scope>NUCLEOTIDE SEQUENCE [LARGE SCALE GENOMIC DNA]</scope>
    <source>
        <strain evidence="2 3">CBS 123904</strain>
    </source>
</reference>
<comment type="caution">
    <text evidence="2">The sequence shown here is derived from an EMBL/GenBank/DDBJ whole genome shotgun (WGS) entry which is preliminary data.</text>
</comment>
<evidence type="ECO:0000313" key="3">
    <source>
        <dbReference type="Proteomes" id="UP001610446"/>
    </source>
</evidence>
<dbReference type="Proteomes" id="UP001610446">
    <property type="component" value="Unassembled WGS sequence"/>
</dbReference>
<keyword evidence="3" id="KW-1185">Reference proteome</keyword>
<organism evidence="2 3">
    <name type="scientific">Aspergillus pseudoustus</name>
    <dbReference type="NCBI Taxonomy" id="1810923"/>
    <lineage>
        <taxon>Eukaryota</taxon>
        <taxon>Fungi</taxon>
        <taxon>Dikarya</taxon>
        <taxon>Ascomycota</taxon>
        <taxon>Pezizomycotina</taxon>
        <taxon>Eurotiomycetes</taxon>
        <taxon>Eurotiomycetidae</taxon>
        <taxon>Eurotiales</taxon>
        <taxon>Aspergillaceae</taxon>
        <taxon>Aspergillus</taxon>
        <taxon>Aspergillus subgen. Nidulantes</taxon>
    </lineage>
</organism>
<evidence type="ECO:0000313" key="2">
    <source>
        <dbReference type="EMBL" id="KAL2846154.1"/>
    </source>
</evidence>
<dbReference type="InterPro" id="IPR045469">
    <property type="entry name" value="Nis1"/>
</dbReference>
<dbReference type="EMBL" id="JBFXLU010000065">
    <property type="protein sequence ID" value="KAL2846154.1"/>
    <property type="molecule type" value="Genomic_DNA"/>
</dbReference>
<accession>A0ABR4K1S6</accession>
<dbReference type="Pfam" id="PF19271">
    <property type="entry name" value="Nis1"/>
    <property type="match status" value="1"/>
</dbReference>
<keyword evidence="1" id="KW-0732">Signal</keyword>
<feature type="signal peptide" evidence="1">
    <location>
        <begin position="1"/>
        <end position="16"/>
    </location>
</feature>
<protein>
    <submittedName>
        <fullName evidence="2">Uncharacterized protein</fullName>
    </submittedName>
</protein>
<evidence type="ECO:0000256" key="1">
    <source>
        <dbReference type="SAM" id="SignalP"/>
    </source>
</evidence>
<feature type="chain" id="PRO_5047444164" evidence="1">
    <location>
        <begin position="17"/>
        <end position="137"/>
    </location>
</feature>
<name>A0ABR4K1S6_9EURO</name>